<organism evidence="1 2">
    <name type="scientific">Alkalibacterium olivapovliticus</name>
    <dbReference type="NCBI Taxonomy" id="99907"/>
    <lineage>
        <taxon>Bacteria</taxon>
        <taxon>Bacillati</taxon>
        <taxon>Bacillota</taxon>
        <taxon>Bacilli</taxon>
        <taxon>Lactobacillales</taxon>
        <taxon>Carnobacteriaceae</taxon>
        <taxon>Alkalibacterium</taxon>
    </lineage>
</organism>
<accession>A0A2T0W9S2</accession>
<evidence type="ECO:0000313" key="2">
    <source>
        <dbReference type="Proteomes" id="UP000238205"/>
    </source>
</evidence>
<comment type="caution">
    <text evidence="1">The sequence shown here is derived from an EMBL/GenBank/DDBJ whole genome shotgun (WGS) entry which is preliminary data.</text>
</comment>
<dbReference type="Proteomes" id="UP000238205">
    <property type="component" value="Unassembled WGS sequence"/>
</dbReference>
<keyword evidence="2" id="KW-1185">Reference proteome</keyword>
<name>A0A2T0W9S2_9LACT</name>
<proteinExistence type="predicted"/>
<protein>
    <submittedName>
        <fullName evidence="1">Uncharacterized protein</fullName>
    </submittedName>
</protein>
<dbReference type="OrthoDB" id="9810952at2"/>
<gene>
    <name evidence="1" type="ORF">CLV38_10457</name>
</gene>
<dbReference type="AlphaFoldDB" id="A0A2T0W9S2"/>
<dbReference type="EMBL" id="PVTO01000004">
    <property type="protein sequence ID" value="PRY83451.1"/>
    <property type="molecule type" value="Genomic_DNA"/>
</dbReference>
<dbReference type="RefSeq" id="WP_146128983.1">
    <property type="nucleotide sequence ID" value="NZ_PVTO01000004.1"/>
</dbReference>
<reference evidence="1 2" key="1">
    <citation type="submission" date="2018-03" db="EMBL/GenBank/DDBJ databases">
        <title>Genomic Encyclopedia of Archaeal and Bacterial Type Strains, Phase II (KMG-II): from individual species to whole genera.</title>
        <authorList>
            <person name="Goeker M."/>
        </authorList>
    </citation>
    <scope>NUCLEOTIDE SEQUENCE [LARGE SCALE GENOMIC DNA]</scope>
    <source>
        <strain evidence="1 2">DSM 13175</strain>
    </source>
</reference>
<sequence length="122" mass="13783">MKKMLLRIKKWPNSLKINLASLISIGSGGLMLSLPINHTTAQTGTVFDHFFTSASLVSINSMTSVEFSETYSYFGKGIAIFLMRIGGQDEEEDFLLEINADAEIKKEMTLTDWLEKQRWAMI</sequence>
<evidence type="ECO:0000313" key="1">
    <source>
        <dbReference type="EMBL" id="PRY83451.1"/>
    </source>
</evidence>